<organism evidence="1 2">
    <name type="scientific">Candidatus Brocadia sinica JPN1</name>
    <dbReference type="NCBI Taxonomy" id="1197129"/>
    <lineage>
        <taxon>Bacteria</taxon>
        <taxon>Pseudomonadati</taxon>
        <taxon>Planctomycetota</taxon>
        <taxon>Candidatus Brocadiia</taxon>
        <taxon>Candidatus Brocadiales</taxon>
        <taxon>Candidatus Brocadiaceae</taxon>
        <taxon>Candidatus Brocadia</taxon>
    </lineage>
</organism>
<evidence type="ECO:0000313" key="1">
    <source>
        <dbReference type="EMBL" id="GAN32764.1"/>
    </source>
</evidence>
<keyword evidence="2" id="KW-1185">Reference proteome</keyword>
<comment type="caution">
    <text evidence="1">The sequence shown here is derived from an EMBL/GenBank/DDBJ whole genome shotgun (WGS) entry which is preliminary data.</text>
</comment>
<name>A0ABQ0JVF7_9BACT</name>
<proteinExistence type="predicted"/>
<protein>
    <submittedName>
        <fullName evidence="1">Uncharacterized protein</fullName>
    </submittedName>
</protein>
<accession>A0ABQ0JVF7</accession>
<gene>
    <name evidence="1" type="ORF">BROSI_A1279</name>
</gene>
<dbReference type="Proteomes" id="UP000032309">
    <property type="component" value="Unassembled WGS sequence"/>
</dbReference>
<dbReference type="EMBL" id="BAFN01000001">
    <property type="protein sequence ID" value="GAN32764.1"/>
    <property type="molecule type" value="Genomic_DNA"/>
</dbReference>
<reference evidence="2" key="1">
    <citation type="journal article" date="2015" name="Genome Announc.">
        <title>Draft Genome Sequence of an Anaerobic Ammonium-Oxidizing Bacterium, "Candidatus Brocadia sinica".</title>
        <authorList>
            <person name="Oshiki M."/>
            <person name="Shinyako-Hata K."/>
            <person name="Satoh H."/>
            <person name="Okabe S."/>
        </authorList>
    </citation>
    <scope>NUCLEOTIDE SEQUENCE [LARGE SCALE GENOMIC DNA]</scope>
    <source>
        <strain evidence="2">JPN1</strain>
    </source>
</reference>
<evidence type="ECO:0000313" key="2">
    <source>
        <dbReference type="Proteomes" id="UP000032309"/>
    </source>
</evidence>
<sequence>MDFKRQKPNNFFGRIVEDFLELRRTVLRNRFYLNRQKKK</sequence>